<name>A4BT39_9GAMM</name>
<dbReference type="Proteomes" id="UP000003374">
    <property type="component" value="Unassembled WGS sequence"/>
</dbReference>
<dbReference type="HAMAP" id="MF_01345_B">
    <property type="entry name" value="Ribosomal_uS17_B"/>
    <property type="match status" value="1"/>
</dbReference>
<dbReference type="InterPro" id="IPR019984">
    <property type="entry name" value="Ribosomal_uS17_bact/chlr"/>
</dbReference>
<keyword evidence="2 6" id="KW-0699">rRNA-binding</keyword>
<accession>A4BT39</accession>
<evidence type="ECO:0000256" key="1">
    <source>
        <dbReference type="ARBA" id="ARBA00010254"/>
    </source>
</evidence>
<reference evidence="7 8" key="1">
    <citation type="submission" date="2006-02" db="EMBL/GenBank/DDBJ databases">
        <authorList>
            <person name="Waterbury J."/>
            <person name="Ferriera S."/>
            <person name="Johnson J."/>
            <person name="Kravitz S."/>
            <person name="Halpern A."/>
            <person name="Remington K."/>
            <person name="Beeson K."/>
            <person name="Tran B."/>
            <person name="Rogers Y.-H."/>
            <person name="Friedman R."/>
            <person name="Venter J.C."/>
        </authorList>
    </citation>
    <scope>NUCLEOTIDE SEQUENCE [LARGE SCALE GENOMIC DNA]</scope>
    <source>
        <strain evidence="7 8">Nb-231</strain>
    </source>
</reference>
<sequence length="68" mass="8010">MDKTVTIVVERLIRHSLYGKYIRRSTKLHAHDEDNSCQLGDWVAVEECRPMSKIKSWRLVKIIERAAE</sequence>
<dbReference type="Pfam" id="PF00366">
    <property type="entry name" value="Ribosomal_S17"/>
    <property type="match status" value="1"/>
</dbReference>
<keyword evidence="4 6" id="KW-0689">Ribosomal protein</keyword>
<dbReference type="eggNOG" id="COG0186">
    <property type="taxonomic scope" value="Bacteria"/>
</dbReference>
<evidence type="ECO:0000313" key="7">
    <source>
        <dbReference type="EMBL" id="EAR21107.1"/>
    </source>
</evidence>
<keyword evidence="8" id="KW-1185">Reference proteome</keyword>
<dbReference type="NCBIfam" id="TIGR03635">
    <property type="entry name" value="uS17_bact"/>
    <property type="match status" value="1"/>
</dbReference>
<dbReference type="PANTHER" id="PTHR10744:SF1">
    <property type="entry name" value="SMALL RIBOSOMAL SUBUNIT PROTEIN US17M"/>
    <property type="match status" value="1"/>
</dbReference>
<gene>
    <name evidence="6" type="primary">rpsQ</name>
    <name evidence="7" type="ORF">NB231_08052</name>
</gene>
<dbReference type="AlphaFoldDB" id="A4BT39"/>
<evidence type="ECO:0000256" key="3">
    <source>
        <dbReference type="ARBA" id="ARBA00022884"/>
    </source>
</evidence>
<dbReference type="GO" id="GO:0022627">
    <property type="term" value="C:cytosolic small ribosomal subunit"/>
    <property type="evidence" value="ECO:0007669"/>
    <property type="project" value="UniProtKB-UniRule"/>
</dbReference>
<keyword evidence="5 6" id="KW-0687">Ribonucleoprotein</keyword>
<dbReference type="InterPro" id="IPR000266">
    <property type="entry name" value="Ribosomal_uS17"/>
</dbReference>
<proteinExistence type="inferred from homology"/>
<protein>
    <recommendedName>
        <fullName evidence="6">Small ribosomal subunit protein uS17</fullName>
    </recommendedName>
</protein>
<dbReference type="GO" id="GO:0003735">
    <property type="term" value="F:structural constituent of ribosome"/>
    <property type="evidence" value="ECO:0007669"/>
    <property type="project" value="UniProtKB-UniRule"/>
</dbReference>
<dbReference type="CDD" id="cd00364">
    <property type="entry name" value="Ribosomal_uS17"/>
    <property type="match status" value="1"/>
</dbReference>
<organism evidence="7 8">
    <name type="scientific">Nitrococcus mobilis Nb-231</name>
    <dbReference type="NCBI Taxonomy" id="314278"/>
    <lineage>
        <taxon>Bacteria</taxon>
        <taxon>Pseudomonadati</taxon>
        <taxon>Pseudomonadota</taxon>
        <taxon>Gammaproteobacteria</taxon>
        <taxon>Chromatiales</taxon>
        <taxon>Ectothiorhodospiraceae</taxon>
        <taxon>Nitrococcus</taxon>
    </lineage>
</organism>
<evidence type="ECO:0000256" key="6">
    <source>
        <dbReference type="HAMAP-Rule" id="MF_01345"/>
    </source>
</evidence>
<dbReference type="EMBL" id="AAOF01000012">
    <property type="protein sequence ID" value="EAR21107.1"/>
    <property type="molecule type" value="Genomic_DNA"/>
</dbReference>
<dbReference type="HOGENOM" id="CLU_073626_1_1_6"/>
<dbReference type="GO" id="GO:0006412">
    <property type="term" value="P:translation"/>
    <property type="evidence" value="ECO:0007669"/>
    <property type="project" value="UniProtKB-UniRule"/>
</dbReference>
<comment type="similarity">
    <text evidence="1 6">Belongs to the universal ribosomal protein uS17 family.</text>
</comment>
<dbReference type="PRINTS" id="PR00973">
    <property type="entry name" value="RIBOSOMALS17"/>
</dbReference>
<evidence type="ECO:0000256" key="2">
    <source>
        <dbReference type="ARBA" id="ARBA00022730"/>
    </source>
</evidence>
<dbReference type="PANTHER" id="PTHR10744">
    <property type="entry name" value="40S RIBOSOMAL PROTEIN S11 FAMILY MEMBER"/>
    <property type="match status" value="1"/>
</dbReference>
<dbReference type="STRING" id="314278.NB231_08052"/>
<dbReference type="NCBIfam" id="NF004123">
    <property type="entry name" value="PRK05610.1"/>
    <property type="match status" value="1"/>
</dbReference>
<comment type="function">
    <text evidence="6">One of the primary rRNA binding proteins, it binds specifically to the 5'-end of 16S ribosomal RNA.</text>
</comment>
<evidence type="ECO:0000256" key="5">
    <source>
        <dbReference type="ARBA" id="ARBA00023274"/>
    </source>
</evidence>
<dbReference type="InterPro" id="IPR012340">
    <property type="entry name" value="NA-bd_OB-fold"/>
</dbReference>
<dbReference type="SUPFAM" id="SSF50249">
    <property type="entry name" value="Nucleic acid-binding proteins"/>
    <property type="match status" value="1"/>
</dbReference>
<keyword evidence="3 6" id="KW-0694">RNA-binding</keyword>
<dbReference type="Gene3D" id="2.40.50.140">
    <property type="entry name" value="Nucleic acid-binding proteins"/>
    <property type="match status" value="1"/>
</dbReference>
<evidence type="ECO:0000313" key="8">
    <source>
        <dbReference type="Proteomes" id="UP000003374"/>
    </source>
</evidence>
<evidence type="ECO:0000256" key="4">
    <source>
        <dbReference type="ARBA" id="ARBA00022980"/>
    </source>
</evidence>
<dbReference type="GO" id="GO:0019843">
    <property type="term" value="F:rRNA binding"/>
    <property type="evidence" value="ECO:0007669"/>
    <property type="project" value="UniProtKB-UniRule"/>
</dbReference>
<comment type="caution">
    <text evidence="7">The sequence shown here is derived from an EMBL/GenBank/DDBJ whole genome shotgun (WGS) entry which is preliminary data.</text>
</comment>
<comment type="subunit">
    <text evidence="6">Part of the 30S ribosomal subunit.</text>
</comment>